<dbReference type="GO" id="GO:0016779">
    <property type="term" value="F:nucleotidyltransferase activity"/>
    <property type="evidence" value="ECO:0007669"/>
    <property type="project" value="UniProtKB-ARBA"/>
</dbReference>
<comment type="caution">
    <text evidence="3">The sequence shown here is derived from an EMBL/GenBank/DDBJ whole genome shotgun (WGS) entry which is preliminary data.</text>
</comment>
<evidence type="ECO:0000259" key="2">
    <source>
        <dbReference type="Pfam" id="PF12804"/>
    </source>
</evidence>
<accession>A0A842HV96</accession>
<sequence>MRAAIVLAAGRSRRFGQANKLLARYRGKRLVEHAVAAALAAPAGRVIIVAGGDVRVARAVRALGGPRLSVVTSLARHRHANLKRGLQALRAHENEVFVFLGDMPDCPQGIGRRLAGKKGNFVRAVHRCVPGHPILIRNPRAVRARLERGKRPFESGQAVRIEAGKGAIRDIDRPGDLR</sequence>
<keyword evidence="3" id="KW-0808">Transferase</keyword>
<dbReference type="Pfam" id="PF12804">
    <property type="entry name" value="NTP_transf_3"/>
    <property type="match status" value="1"/>
</dbReference>
<keyword evidence="1" id="KW-0460">Magnesium</keyword>
<dbReference type="EMBL" id="JACJVJ010000002">
    <property type="protein sequence ID" value="MBC2777938.1"/>
    <property type="molecule type" value="Genomic_DNA"/>
</dbReference>
<dbReference type="AlphaFoldDB" id="A0A842HV96"/>
<dbReference type="InterPro" id="IPR025877">
    <property type="entry name" value="MobA-like_NTP_Trfase"/>
</dbReference>
<evidence type="ECO:0000313" key="3">
    <source>
        <dbReference type="EMBL" id="MBC2777938.1"/>
    </source>
</evidence>
<name>A0A842HV96_9SPHN</name>
<dbReference type="Proteomes" id="UP000564378">
    <property type="component" value="Unassembled WGS sequence"/>
</dbReference>
<dbReference type="Gene3D" id="3.90.550.10">
    <property type="entry name" value="Spore Coat Polysaccharide Biosynthesis Protein SpsA, Chain A"/>
    <property type="match status" value="1"/>
</dbReference>
<dbReference type="RefSeq" id="WP_185801237.1">
    <property type="nucleotide sequence ID" value="NZ_JACJVJ010000002.1"/>
</dbReference>
<evidence type="ECO:0000256" key="1">
    <source>
        <dbReference type="ARBA" id="ARBA00022842"/>
    </source>
</evidence>
<organism evidence="3 4">
    <name type="scientific">Parasphingopyxis marina</name>
    <dbReference type="NCBI Taxonomy" id="2761622"/>
    <lineage>
        <taxon>Bacteria</taxon>
        <taxon>Pseudomonadati</taxon>
        <taxon>Pseudomonadota</taxon>
        <taxon>Alphaproteobacteria</taxon>
        <taxon>Sphingomonadales</taxon>
        <taxon>Sphingomonadaceae</taxon>
        <taxon>Parasphingopyxis</taxon>
    </lineage>
</organism>
<keyword evidence="4" id="KW-1185">Reference proteome</keyword>
<dbReference type="SUPFAM" id="SSF53448">
    <property type="entry name" value="Nucleotide-diphospho-sugar transferases"/>
    <property type="match status" value="1"/>
</dbReference>
<feature type="domain" description="MobA-like NTP transferase" evidence="2">
    <location>
        <begin position="4"/>
        <end position="148"/>
    </location>
</feature>
<gene>
    <name evidence="3" type="ORF">H6P80_09920</name>
</gene>
<proteinExistence type="predicted"/>
<protein>
    <submittedName>
        <fullName evidence="3">NTP transferase domain-containing protein</fullName>
    </submittedName>
</protein>
<reference evidence="3 4" key="1">
    <citation type="submission" date="2020-08" db="EMBL/GenBank/DDBJ databases">
        <title>Draft genome sequence of Parasphingopyxis sp. GrpM-11.</title>
        <authorList>
            <person name="Oh J."/>
            <person name="Roh D.-H."/>
        </authorList>
    </citation>
    <scope>NUCLEOTIDE SEQUENCE [LARGE SCALE GENOMIC DNA]</scope>
    <source>
        <strain evidence="3 4">GrpM-11</strain>
    </source>
</reference>
<evidence type="ECO:0000313" key="4">
    <source>
        <dbReference type="Proteomes" id="UP000564378"/>
    </source>
</evidence>
<dbReference type="PANTHER" id="PTHR43777:SF1">
    <property type="entry name" value="MOLYBDENUM COFACTOR CYTIDYLYLTRANSFERASE"/>
    <property type="match status" value="1"/>
</dbReference>
<dbReference type="PANTHER" id="PTHR43777">
    <property type="entry name" value="MOLYBDENUM COFACTOR CYTIDYLYLTRANSFERASE"/>
    <property type="match status" value="1"/>
</dbReference>
<dbReference type="InterPro" id="IPR029044">
    <property type="entry name" value="Nucleotide-diphossugar_trans"/>
</dbReference>